<dbReference type="PROSITE" id="PS50983">
    <property type="entry name" value="FE_B12_PBP"/>
    <property type="match status" value="1"/>
</dbReference>
<dbReference type="PANTHER" id="PTHR30535:SF34">
    <property type="entry name" value="MOLYBDATE-BINDING PROTEIN MOLA"/>
    <property type="match status" value="1"/>
</dbReference>
<feature type="chain" id="PRO_5039405012" description="Fe/B12 periplasmic-binding domain-containing protein" evidence="2">
    <location>
        <begin position="28"/>
        <end position="340"/>
    </location>
</feature>
<proteinExistence type="inferred from homology"/>
<name>A0A1Q6R2N1_9FIRM</name>
<dbReference type="Proteomes" id="UP000186777">
    <property type="component" value="Unassembled WGS sequence"/>
</dbReference>
<dbReference type="Pfam" id="PF01497">
    <property type="entry name" value="Peripla_BP_2"/>
    <property type="match status" value="1"/>
</dbReference>
<evidence type="ECO:0000313" key="4">
    <source>
        <dbReference type="EMBL" id="OLA36613.1"/>
    </source>
</evidence>
<dbReference type="PANTHER" id="PTHR30535">
    <property type="entry name" value="VITAMIN B12-BINDING PROTEIN"/>
    <property type="match status" value="1"/>
</dbReference>
<accession>A0A1Q6R2N1</accession>
<dbReference type="EMBL" id="MNTG01000043">
    <property type="protein sequence ID" value="OLA36613.1"/>
    <property type="molecule type" value="Genomic_DNA"/>
</dbReference>
<feature type="signal peptide" evidence="2">
    <location>
        <begin position="1"/>
        <end position="27"/>
    </location>
</feature>
<dbReference type="SUPFAM" id="SSF53807">
    <property type="entry name" value="Helical backbone' metal receptor"/>
    <property type="match status" value="1"/>
</dbReference>
<protein>
    <recommendedName>
        <fullName evidence="3">Fe/B12 periplasmic-binding domain-containing protein</fullName>
    </recommendedName>
</protein>
<evidence type="ECO:0000259" key="3">
    <source>
        <dbReference type="PROSITE" id="PS50983"/>
    </source>
</evidence>
<sequence>MNKRFILASIAIVLCVCAFIYFTQTQAFNANRPVGHAQSAYGVRAVKNVRVQNYNALGENISYYDKVPQRVIAVGEQINETLVALGVEQNVICPVRYGNPFYKPEPQYATGYNKIKFQDNVVLNMENVLSMQPDLIISGQVLYADKALKSTDFWNKRGIHTYVSTNANSPTSHNKKETLEQECDFILGLGTIFDKEEEAKKIVADMQQDIAVVKEKTQNMPKPKVMIIEMLGKNIVAYDSTKLAGDICVKLGADVPSFSSGTIGLETIIEENPDVLFVVKSGGNPEEAADFFRQHAGLQSLKVVREGKVYGISLNYTYNSAIKTGEGIKKFAHGMYPELF</sequence>
<dbReference type="STRING" id="626940.BHW43_09250"/>
<evidence type="ECO:0000256" key="1">
    <source>
        <dbReference type="ARBA" id="ARBA00008814"/>
    </source>
</evidence>
<comment type="similarity">
    <text evidence="1">Belongs to the bacterial solute-binding protein 8 family.</text>
</comment>
<gene>
    <name evidence="4" type="ORF">BHW43_09250</name>
</gene>
<comment type="caution">
    <text evidence="4">The sequence shown here is derived from an EMBL/GenBank/DDBJ whole genome shotgun (WGS) entry which is preliminary data.</text>
</comment>
<evidence type="ECO:0000256" key="2">
    <source>
        <dbReference type="SAM" id="SignalP"/>
    </source>
</evidence>
<dbReference type="RefSeq" id="WP_303680333.1">
    <property type="nucleotide sequence ID" value="NZ_DAWEBM010000053.1"/>
</dbReference>
<keyword evidence="2" id="KW-0732">Signal</keyword>
<dbReference type="InterPro" id="IPR050902">
    <property type="entry name" value="ABC_Transporter_SBP"/>
</dbReference>
<dbReference type="AlphaFoldDB" id="A0A1Q6R2N1"/>
<dbReference type="InterPro" id="IPR002491">
    <property type="entry name" value="ABC_transptr_periplasmic_BD"/>
</dbReference>
<feature type="domain" description="Fe/B12 periplasmic-binding" evidence="3">
    <location>
        <begin position="70"/>
        <end position="339"/>
    </location>
</feature>
<evidence type="ECO:0000313" key="5">
    <source>
        <dbReference type="Proteomes" id="UP000186777"/>
    </source>
</evidence>
<dbReference type="Gene3D" id="3.40.50.1980">
    <property type="entry name" value="Nitrogenase molybdenum iron protein domain"/>
    <property type="match status" value="2"/>
</dbReference>
<reference evidence="4 5" key="1">
    <citation type="journal article" date="2016" name="Nat. Biotechnol.">
        <title>Measurement of bacterial replication rates in microbial communities.</title>
        <authorList>
            <person name="Brown C.T."/>
            <person name="Olm M.R."/>
            <person name="Thomas B.C."/>
            <person name="Banfield J.F."/>
        </authorList>
    </citation>
    <scope>NUCLEOTIDE SEQUENCE [LARGE SCALE GENOMIC DNA]</scope>
    <source>
        <strain evidence="4">46_33</strain>
    </source>
</reference>
<organism evidence="4 5">
    <name type="scientific">Phascolarctobacterium succinatutens</name>
    <dbReference type="NCBI Taxonomy" id="626940"/>
    <lineage>
        <taxon>Bacteria</taxon>
        <taxon>Bacillati</taxon>
        <taxon>Bacillota</taxon>
        <taxon>Negativicutes</taxon>
        <taxon>Acidaminococcales</taxon>
        <taxon>Acidaminococcaceae</taxon>
        <taxon>Phascolarctobacterium</taxon>
    </lineage>
</organism>